<reference evidence="1" key="1">
    <citation type="journal article" date="2015" name="Nature">
        <title>Complex archaea that bridge the gap between prokaryotes and eukaryotes.</title>
        <authorList>
            <person name="Spang A."/>
            <person name="Saw J.H."/>
            <person name="Jorgensen S.L."/>
            <person name="Zaremba-Niedzwiedzka K."/>
            <person name="Martijn J."/>
            <person name="Lind A.E."/>
            <person name="van Eijk R."/>
            <person name="Schleper C."/>
            <person name="Guy L."/>
            <person name="Ettema T.J."/>
        </authorList>
    </citation>
    <scope>NUCLEOTIDE SEQUENCE</scope>
</reference>
<dbReference type="AlphaFoldDB" id="A0A0F9HG27"/>
<gene>
    <name evidence="1" type="ORF">LCGC14_2068880</name>
</gene>
<proteinExistence type="predicted"/>
<organism evidence="1">
    <name type="scientific">marine sediment metagenome</name>
    <dbReference type="NCBI Taxonomy" id="412755"/>
    <lineage>
        <taxon>unclassified sequences</taxon>
        <taxon>metagenomes</taxon>
        <taxon>ecological metagenomes</taxon>
    </lineage>
</organism>
<evidence type="ECO:0000313" key="1">
    <source>
        <dbReference type="EMBL" id="KKL74042.1"/>
    </source>
</evidence>
<sequence>MGIDREGFIKHVSGVAALNLLPGGAAGVLEGLEKSSFPKEDVAVVHLVVGGQMFALGCKLTGETEEDIKSLRWLARAQ</sequence>
<protein>
    <submittedName>
        <fullName evidence="1">Uncharacterized protein</fullName>
    </submittedName>
</protein>
<dbReference type="EMBL" id="LAZR01024778">
    <property type="protein sequence ID" value="KKL74042.1"/>
    <property type="molecule type" value="Genomic_DNA"/>
</dbReference>
<accession>A0A0F9HG27</accession>
<name>A0A0F9HG27_9ZZZZ</name>
<feature type="non-terminal residue" evidence="1">
    <location>
        <position position="78"/>
    </location>
</feature>
<comment type="caution">
    <text evidence="1">The sequence shown here is derived from an EMBL/GenBank/DDBJ whole genome shotgun (WGS) entry which is preliminary data.</text>
</comment>